<protein>
    <submittedName>
        <fullName evidence="1">DUF3052 domain-containing protein</fullName>
    </submittedName>
</protein>
<evidence type="ECO:0000313" key="2">
    <source>
        <dbReference type="EMBL" id="TYR20382.1"/>
    </source>
</evidence>
<sequence>MGNTPSAPVRDEKGSEGLNCAELLEVSSGTIIQELGWDEDCDSSISEALEDAIGEELLGPDTDELVDVVLLWWREEDGDLVDGLMDANRSLSEDGRVWVLTPAPGLKNSIQPGEVAESAQLGGMVQTGSERLGDWQAACLVARGAKR</sequence>
<dbReference type="AlphaFoldDB" id="A0A2W5D7W3"/>
<accession>A0A2W5D7W3</accession>
<name>A0A2W5D7W3_9CORY</name>
<gene>
    <name evidence="1" type="ORF">DI609_00965</name>
    <name evidence="2" type="ORF">FYJ87_05320</name>
</gene>
<evidence type="ECO:0000313" key="3">
    <source>
        <dbReference type="Proteomes" id="UP000249451"/>
    </source>
</evidence>
<reference evidence="1 3" key="1">
    <citation type="submission" date="2017-11" db="EMBL/GenBank/DDBJ databases">
        <title>Infants hospitalized years apart are colonized by the same room-sourced microbial strains.</title>
        <authorList>
            <person name="Brooks B."/>
            <person name="Olm M.R."/>
            <person name="Firek B.A."/>
            <person name="Baker R."/>
            <person name="Thomas B.C."/>
            <person name="Morowitz M.J."/>
            <person name="Banfield J.F."/>
        </authorList>
    </citation>
    <scope>NUCLEOTIDE SEQUENCE [LARGE SCALE GENOMIC DNA]</scope>
    <source>
        <strain evidence="1">S2_012_000_R3_87</strain>
    </source>
</reference>
<proteinExistence type="predicted"/>
<reference evidence="2 4" key="2">
    <citation type="submission" date="2019-08" db="EMBL/GenBank/DDBJ databases">
        <title>Draft genome of C. urealyticum strain VH4248.</title>
        <authorList>
            <person name="Navas J."/>
        </authorList>
    </citation>
    <scope>NUCLEOTIDE SEQUENCE [LARGE SCALE GENOMIC DNA]</scope>
    <source>
        <strain evidence="2 4">VH4248</strain>
    </source>
</reference>
<dbReference type="Pfam" id="PF11253">
    <property type="entry name" value="DUF3052"/>
    <property type="match status" value="1"/>
</dbReference>
<dbReference type="EMBL" id="VSZI01000001">
    <property type="protein sequence ID" value="TYR20382.1"/>
    <property type="molecule type" value="Genomic_DNA"/>
</dbReference>
<dbReference type="Proteomes" id="UP000324726">
    <property type="component" value="Unassembled WGS sequence"/>
</dbReference>
<evidence type="ECO:0000313" key="4">
    <source>
        <dbReference type="Proteomes" id="UP000324726"/>
    </source>
</evidence>
<dbReference type="EMBL" id="QFNY01000011">
    <property type="protein sequence ID" value="PZP03426.1"/>
    <property type="molecule type" value="Genomic_DNA"/>
</dbReference>
<comment type="caution">
    <text evidence="1">The sequence shown here is derived from an EMBL/GenBank/DDBJ whole genome shotgun (WGS) entry which is preliminary data.</text>
</comment>
<evidence type="ECO:0000313" key="1">
    <source>
        <dbReference type="EMBL" id="PZP03426.1"/>
    </source>
</evidence>
<dbReference type="InterPro" id="IPR021412">
    <property type="entry name" value="DUF3052"/>
</dbReference>
<organism evidence="1 3">
    <name type="scientific">Corynebacterium urealyticum</name>
    <dbReference type="NCBI Taxonomy" id="43771"/>
    <lineage>
        <taxon>Bacteria</taxon>
        <taxon>Bacillati</taxon>
        <taxon>Actinomycetota</taxon>
        <taxon>Actinomycetes</taxon>
        <taxon>Mycobacteriales</taxon>
        <taxon>Corynebacteriaceae</taxon>
        <taxon>Corynebacterium</taxon>
    </lineage>
</organism>
<dbReference type="RefSeq" id="WP_070757692.1">
    <property type="nucleotide sequence ID" value="NZ_CP066289.1"/>
</dbReference>
<dbReference type="Proteomes" id="UP000249451">
    <property type="component" value="Unassembled WGS sequence"/>
</dbReference>